<gene>
    <name evidence="2" type="ORF">O0535_21995</name>
</gene>
<dbReference type="RefSeq" id="WP_258418328.1">
    <property type="nucleotide sequence ID" value="NZ_JAPTNG010000023.1"/>
</dbReference>
<organism evidence="2 3">
    <name type="scientific">Brevibacillus halotolerans</name>
    <dbReference type="NCBI Taxonomy" id="1507437"/>
    <lineage>
        <taxon>Bacteria</taxon>
        <taxon>Bacillati</taxon>
        <taxon>Bacillota</taxon>
        <taxon>Bacilli</taxon>
        <taxon>Bacillales</taxon>
        <taxon>Paenibacillaceae</taxon>
        <taxon>Brevibacillus</taxon>
    </lineage>
</organism>
<feature type="transmembrane region" description="Helical" evidence="1">
    <location>
        <begin position="84"/>
        <end position="103"/>
    </location>
</feature>
<feature type="transmembrane region" description="Helical" evidence="1">
    <location>
        <begin position="6"/>
        <end position="23"/>
    </location>
</feature>
<sequence>MRDFTYLLLLIVTITGLFSYYFLRKGVENFSSDIQGKRKFRTSIREVIQDRKKQLDRLLENTELEEQFKKAGNPFKLNGLKFQYIRLSILLLIAMPKIVMLAVHPESAADVVTTFILIVFVYLITLPGDYSPLTMLLKYIVQYRDKEKNRELFQLYSLIADEIYSSQERSINLYHLLKEMSQYTKLIRPAIDKALIAWSRDTDAALLIMAKEINTVEADELIKILADLQNSDAQKGVQLLKDRQETFILIRKENKRRKMRSIHQVGIVVAFVPLFAYTWNYLNMALMEVNFLTDFTNNFRP</sequence>
<name>A0ABT4I2V7_9BACL</name>
<keyword evidence="1" id="KW-0472">Membrane</keyword>
<feature type="transmembrane region" description="Helical" evidence="1">
    <location>
        <begin position="115"/>
        <end position="141"/>
    </location>
</feature>
<proteinExistence type="predicted"/>
<accession>A0ABT4I2V7</accession>
<evidence type="ECO:0000313" key="2">
    <source>
        <dbReference type="EMBL" id="MCZ0833382.1"/>
    </source>
</evidence>
<reference evidence="2" key="1">
    <citation type="submission" date="2022-09" db="EMBL/GenBank/DDBJ databases">
        <title>Genome analysis and characterization of larvicidal activity of Brevibacillus strains.</title>
        <authorList>
            <person name="Patrusheva E.V."/>
            <person name="Izotova A.O."/>
            <person name="Toshchakov S.V."/>
            <person name="Sineoky S.P."/>
        </authorList>
    </citation>
    <scope>NUCLEOTIDE SEQUENCE</scope>
    <source>
        <strain evidence="2">VKPM_B-13244</strain>
    </source>
</reference>
<comment type="caution">
    <text evidence="2">The sequence shown here is derived from an EMBL/GenBank/DDBJ whole genome shotgun (WGS) entry which is preliminary data.</text>
</comment>
<keyword evidence="3" id="KW-1185">Reference proteome</keyword>
<evidence type="ECO:0000256" key="1">
    <source>
        <dbReference type="SAM" id="Phobius"/>
    </source>
</evidence>
<dbReference type="EMBL" id="JAPTNG010000023">
    <property type="protein sequence ID" value="MCZ0833382.1"/>
    <property type="molecule type" value="Genomic_DNA"/>
</dbReference>
<evidence type="ECO:0008006" key="4">
    <source>
        <dbReference type="Google" id="ProtNLM"/>
    </source>
</evidence>
<feature type="transmembrane region" description="Helical" evidence="1">
    <location>
        <begin position="261"/>
        <end position="282"/>
    </location>
</feature>
<keyword evidence="1" id="KW-1133">Transmembrane helix</keyword>
<dbReference type="Proteomes" id="UP001067708">
    <property type="component" value="Unassembled WGS sequence"/>
</dbReference>
<evidence type="ECO:0000313" key="3">
    <source>
        <dbReference type="Proteomes" id="UP001067708"/>
    </source>
</evidence>
<keyword evidence="1" id="KW-0812">Transmembrane</keyword>
<protein>
    <recommendedName>
        <fullName evidence="4">Type II secretion system protein GspF domain-containing protein</fullName>
    </recommendedName>
</protein>